<dbReference type="GO" id="GO:0005771">
    <property type="term" value="C:multivesicular body"/>
    <property type="evidence" value="ECO:0007669"/>
    <property type="project" value="TreeGrafter"/>
</dbReference>
<evidence type="ECO:0000313" key="4">
    <source>
        <dbReference type="Proteomes" id="UP000005205"/>
    </source>
</evidence>
<dbReference type="OMA" id="LQLQFMR"/>
<evidence type="ECO:0000256" key="1">
    <source>
        <dbReference type="ARBA" id="ARBA00006190"/>
    </source>
</evidence>
<dbReference type="KEGG" id="acep:105626010"/>
<dbReference type="EMBL" id="ADTU01000801">
    <property type="status" value="NOT_ANNOTATED_CDS"/>
    <property type="molecule type" value="Genomic_DNA"/>
</dbReference>
<dbReference type="PANTHER" id="PTHR22761">
    <property type="entry name" value="CHARGED MULTIVESICULAR BODY PROTEIN"/>
    <property type="match status" value="1"/>
</dbReference>
<dbReference type="PANTHER" id="PTHR22761:SF96">
    <property type="entry name" value="BCDNA.GH08385"/>
    <property type="match status" value="1"/>
</dbReference>
<dbReference type="STRING" id="12957.A0A158NYV4"/>
<sequence>MNDIGIDSKMIGGNTSGNSPLPAEKLPECWNQEERMSALFSPFRSKSANPQDWISKYKFWNNLIYEWLKHTMQCSFSIIDLNEAFKRKGCTPLCLVTVIEELLRNNEIIQQTDFFKEPCETWTAWSIDIFVKKPISWSFSKVKNYVVGQKINNIEVKYIHLRIVRELSDIILSITEIRKDNMLFPISEIVEYCKSNTKKQISENAVKLTLEWLKQRKKVIFKKSSNPNSELLVKICVQTVNEITEVEEGMYKLTKQENELIKEIELLEQEKLNIINEAKLYLGKELRQMAKAQLRRKLELEKTIEKRAQALANLRVLINNIKDAHSNSAVLSAYKTGSDVLKKIGQNGLTEFGVRDVMDDINEVLEENKEIDLVLSETLNNADSDIELERELAELLDEDNIDVFAAVPDSNPEIEKLKQRLQDLCMEGLVSPSKDVTALPAVPSNKEKALKKPECL</sequence>
<evidence type="ECO:0000256" key="2">
    <source>
        <dbReference type="SAM" id="Coils"/>
    </source>
</evidence>
<dbReference type="GO" id="GO:0006900">
    <property type="term" value="P:vesicle budding from membrane"/>
    <property type="evidence" value="ECO:0007669"/>
    <property type="project" value="TreeGrafter"/>
</dbReference>
<evidence type="ECO:0000313" key="3">
    <source>
        <dbReference type="EnsemblMetazoa" id="XP_012062712.1"/>
    </source>
</evidence>
<dbReference type="GO" id="GO:0009898">
    <property type="term" value="C:cytoplasmic side of plasma membrane"/>
    <property type="evidence" value="ECO:0007669"/>
    <property type="project" value="TreeGrafter"/>
</dbReference>
<feature type="coiled-coil region" evidence="2">
    <location>
        <begin position="250"/>
        <end position="320"/>
    </location>
</feature>
<dbReference type="InterPro" id="IPR005024">
    <property type="entry name" value="Snf7_fam"/>
</dbReference>
<dbReference type="GO" id="GO:0032511">
    <property type="term" value="P:late endosome to vacuole transport via multivesicular body sorting pathway"/>
    <property type="evidence" value="ECO:0007669"/>
    <property type="project" value="TreeGrafter"/>
</dbReference>
<dbReference type="EnsemblMetazoa" id="XM_012207322.1">
    <property type="protein sequence ID" value="XP_012062712.1"/>
    <property type="gene ID" value="LOC105626010"/>
</dbReference>
<dbReference type="AlphaFoldDB" id="A0A158NYV4"/>
<evidence type="ECO:0008006" key="5">
    <source>
        <dbReference type="Google" id="ProtNLM"/>
    </source>
</evidence>
<dbReference type="GO" id="GO:0000815">
    <property type="term" value="C:ESCRT III complex"/>
    <property type="evidence" value="ECO:0007669"/>
    <property type="project" value="TreeGrafter"/>
</dbReference>
<dbReference type="Pfam" id="PF03357">
    <property type="entry name" value="Snf7"/>
    <property type="match status" value="1"/>
</dbReference>
<reference evidence="4" key="1">
    <citation type="journal article" date="2011" name="PLoS Genet.">
        <title>The genome sequence of the leaf-cutter ant Atta cephalotes reveals insights into its obligate symbiotic lifestyle.</title>
        <authorList>
            <person name="Suen G."/>
            <person name="Teiling C."/>
            <person name="Li L."/>
            <person name="Holt C."/>
            <person name="Abouheif E."/>
            <person name="Bornberg-Bauer E."/>
            <person name="Bouffard P."/>
            <person name="Caldera E.J."/>
            <person name="Cash E."/>
            <person name="Cavanaugh A."/>
            <person name="Denas O."/>
            <person name="Elhaik E."/>
            <person name="Fave M.J."/>
            <person name="Gadau J."/>
            <person name="Gibson J.D."/>
            <person name="Graur D."/>
            <person name="Grubbs K.J."/>
            <person name="Hagen D.E."/>
            <person name="Harkins T.T."/>
            <person name="Helmkampf M."/>
            <person name="Hu H."/>
            <person name="Johnson B.R."/>
            <person name="Kim J."/>
            <person name="Marsh S.E."/>
            <person name="Moeller J.A."/>
            <person name="Munoz-Torres M.C."/>
            <person name="Murphy M.C."/>
            <person name="Naughton M.C."/>
            <person name="Nigam S."/>
            <person name="Overson R."/>
            <person name="Rajakumar R."/>
            <person name="Reese J.T."/>
            <person name="Scott J.J."/>
            <person name="Smith C.R."/>
            <person name="Tao S."/>
            <person name="Tsutsui N.D."/>
            <person name="Viljakainen L."/>
            <person name="Wissler L."/>
            <person name="Yandell M.D."/>
            <person name="Zimmer F."/>
            <person name="Taylor J."/>
            <person name="Slater S.C."/>
            <person name="Clifton S.W."/>
            <person name="Warren W.C."/>
            <person name="Elsik C.G."/>
            <person name="Smith C.D."/>
            <person name="Weinstock G.M."/>
            <person name="Gerardo N.M."/>
            <person name="Currie C.R."/>
        </authorList>
    </citation>
    <scope>NUCLEOTIDE SEQUENCE [LARGE SCALE GENOMIC DNA]</scope>
</reference>
<keyword evidence="4" id="KW-1185">Reference proteome</keyword>
<dbReference type="Proteomes" id="UP000005205">
    <property type="component" value="Unassembled WGS sequence"/>
</dbReference>
<reference evidence="3" key="2">
    <citation type="submission" date="2016-04" db="UniProtKB">
        <authorList>
            <consortium name="EnsemblMetazoa"/>
        </authorList>
    </citation>
    <scope>IDENTIFICATION</scope>
</reference>
<keyword evidence="2" id="KW-0175">Coiled coil</keyword>
<comment type="similarity">
    <text evidence="1">Belongs to the SNF7 family.</text>
</comment>
<accession>A0A158NYV4</accession>
<dbReference type="FunCoup" id="A0A158NYV4">
    <property type="interactions" value="1805"/>
</dbReference>
<gene>
    <name evidence="3" type="primary">105626010</name>
</gene>
<organism evidence="3 4">
    <name type="scientific">Atta cephalotes</name>
    <name type="common">Leafcutter ant</name>
    <dbReference type="NCBI Taxonomy" id="12957"/>
    <lineage>
        <taxon>Eukaryota</taxon>
        <taxon>Metazoa</taxon>
        <taxon>Ecdysozoa</taxon>
        <taxon>Arthropoda</taxon>
        <taxon>Hexapoda</taxon>
        <taxon>Insecta</taxon>
        <taxon>Pterygota</taxon>
        <taxon>Neoptera</taxon>
        <taxon>Endopterygota</taxon>
        <taxon>Hymenoptera</taxon>
        <taxon>Apocrita</taxon>
        <taxon>Aculeata</taxon>
        <taxon>Formicoidea</taxon>
        <taxon>Formicidae</taxon>
        <taxon>Myrmicinae</taxon>
        <taxon>Atta</taxon>
    </lineage>
</organism>
<dbReference type="Gene3D" id="6.10.140.1230">
    <property type="match status" value="1"/>
</dbReference>
<dbReference type="eggNOG" id="KOG2911">
    <property type="taxonomic scope" value="Eukaryota"/>
</dbReference>
<dbReference type="InParanoid" id="A0A158NYV4"/>
<proteinExistence type="inferred from homology"/>
<dbReference type="OrthoDB" id="10250120at2759"/>
<protein>
    <recommendedName>
        <fullName evidence="5">Charged multivesicular body protein 7</fullName>
    </recommendedName>
</protein>
<name>A0A158NYV4_ATTCE</name>
<dbReference type="Pfam" id="PF25880">
    <property type="entry name" value="WHD_CHMP7_1st"/>
    <property type="match status" value="1"/>
</dbReference>